<reference evidence="1 2" key="1">
    <citation type="submission" date="2020-03" db="EMBL/GenBank/DDBJ databases">
        <title>Above-ground endophytic microbial communities from plants in different locations in the United States.</title>
        <authorList>
            <person name="Frank C."/>
        </authorList>
    </citation>
    <scope>NUCLEOTIDE SEQUENCE [LARGE SCALE GENOMIC DNA]</scope>
    <source>
        <strain evidence="1 2">WW7</strain>
    </source>
</reference>
<proteinExistence type="predicted"/>
<organism evidence="1 2">
    <name type="scientific">Curtobacterium salicis</name>
    <dbReference type="NCBI Taxonomy" id="1779862"/>
    <lineage>
        <taxon>Bacteria</taxon>
        <taxon>Bacillati</taxon>
        <taxon>Actinomycetota</taxon>
        <taxon>Actinomycetes</taxon>
        <taxon>Micrococcales</taxon>
        <taxon>Microbacteriaceae</taxon>
        <taxon>Curtobacterium</taxon>
    </lineage>
</organism>
<dbReference type="EMBL" id="JAAOYO010000005">
    <property type="protein sequence ID" value="NII42564.1"/>
    <property type="molecule type" value="Genomic_DNA"/>
</dbReference>
<keyword evidence="2" id="KW-1185">Reference proteome</keyword>
<dbReference type="Proteomes" id="UP001318300">
    <property type="component" value="Unassembled WGS sequence"/>
</dbReference>
<accession>A0ABX0TEF4</accession>
<protein>
    <submittedName>
        <fullName evidence="1">Uncharacterized protein</fullName>
    </submittedName>
</protein>
<name>A0ABX0TEF4_9MICO</name>
<sequence length="60" mass="6653">MSLQRYPRGSNTRELNDLDGRILLEFVTGRQPPQMPLVHGALADIGLNRADSSIAQHLVL</sequence>
<comment type="caution">
    <text evidence="1">The sequence shown here is derived from an EMBL/GenBank/DDBJ whole genome shotgun (WGS) entry which is preliminary data.</text>
</comment>
<gene>
    <name evidence="1" type="ORF">E9228_003233</name>
</gene>
<evidence type="ECO:0000313" key="1">
    <source>
        <dbReference type="EMBL" id="NII42564.1"/>
    </source>
</evidence>
<evidence type="ECO:0000313" key="2">
    <source>
        <dbReference type="Proteomes" id="UP001318300"/>
    </source>
</evidence>